<dbReference type="InterPro" id="IPR046496">
    <property type="entry name" value="DUF6589"/>
</dbReference>
<organism evidence="2 3">
    <name type="scientific">Pinctada imbricata</name>
    <name type="common">Atlantic pearl-oyster</name>
    <name type="synonym">Pinctada martensii</name>
    <dbReference type="NCBI Taxonomy" id="66713"/>
    <lineage>
        <taxon>Eukaryota</taxon>
        <taxon>Metazoa</taxon>
        <taxon>Spiralia</taxon>
        <taxon>Lophotrochozoa</taxon>
        <taxon>Mollusca</taxon>
        <taxon>Bivalvia</taxon>
        <taxon>Autobranchia</taxon>
        <taxon>Pteriomorphia</taxon>
        <taxon>Pterioida</taxon>
        <taxon>Pterioidea</taxon>
        <taxon>Pteriidae</taxon>
        <taxon>Pinctada</taxon>
    </lineage>
</organism>
<dbReference type="EMBL" id="VSWD01000012">
    <property type="protein sequence ID" value="KAK3086044.1"/>
    <property type="molecule type" value="Genomic_DNA"/>
</dbReference>
<keyword evidence="3" id="KW-1185">Reference proteome</keyword>
<gene>
    <name evidence="2" type="ORF">FSP39_012575</name>
</gene>
<evidence type="ECO:0000313" key="3">
    <source>
        <dbReference type="Proteomes" id="UP001186944"/>
    </source>
</evidence>
<evidence type="ECO:0000313" key="2">
    <source>
        <dbReference type="EMBL" id="KAK3086044.1"/>
    </source>
</evidence>
<reference evidence="2" key="1">
    <citation type="submission" date="2019-08" db="EMBL/GenBank/DDBJ databases">
        <title>The improved chromosome-level genome for the pearl oyster Pinctada fucata martensii using PacBio sequencing and Hi-C.</title>
        <authorList>
            <person name="Zheng Z."/>
        </authorList>
    </citation>
    <scope>NUCLEOTIDE SEQUENCE</scope>
    <source>
        <strain evidence="2">ZZ-2019</strain>
        <tissue evidence="2">Adductor muscle</tissue>
    </source>
</reference>
<name>A0AA88XZ51_PINIB</name>
<sequence length="662" mass="75658">MAAAVSNKNYFQGQDFFQKLIPKLGMIYSVVMSSRFEELSRFQKVITSVLMEEHVHQKVFDRLNVMGITGSYASANRLVEEIGKHHQDRVVDKIKDGFPIRIIGDNLNVKLGVRHERGDYHGTMYNWFSSAVIVQSNPFTGLPQNPQGLAKDLPLDSFLPNSSDFSLIHKDYTAHICGIAKEFCPHLEFLFPNSNQFTPGENRAQLHEKNITIPLQTLPLNEQKYSDVVQIMESYESTLKDIYSAAGKSVPSVQVGGDQLTRERFSGGKGLRTGCSIPEEKFAHLTPITFEMWHTGMNFLACIFKELFDEGSYEKGTMNSAKIKLSRKTVKADVKNHYDHDKDFFLSFVKSYVVEALCEYFGMQTHNDMPTKNIPPDDVDETWINNTISDFIEKFVFASSTDASATCQDDQDVTVTIPLNVTLPNGSIVTLHVTRKEKKRTTYTQHDDLKHYGHTVLQLGLLFMQFLHICSTPDRQRMMSTFKFMMKILKAKNQRSKYALEILRFLCHQQSTYSLQTAHMSFYGLFVNNYGRIDGNIAADLQMEHLIRKIKTLFKNCGPNNIESSIIKKSKAIGGLMQISSNFDNSTSVITRSQKHKNKNAYDDEVKVIQELRQEQPFKCKLGRSLRKFDNIRAPAEACLDNNYYIAWIKHYQNVFTCDPSQ</sequence>
<dbReference type="Proteomes" id="UP001186944">
    <property type="component" value="Unassembled WGS sequence"/>
</dbReference>
<comment type="caution">
    <text evidence="2">The sequence shown here is derived from an EMBL/GenBank/DDBJ whole genome shotgun (WGS) entry which is preliminary data.</text>
</comment>
<evidence type="ECO:0000259" key="1">
    <source>
        <dbReference type="Pfam" id="PF20231"/>
    </source>
</evidence>
<accession>A0AA88XZ51</accession>
<feature type="domain" description="DUF6589" evidence="1">
    <location>
        <begin position="151"/>
        <end position="596"/>
    </location>
</feature>
<dbReference type="AlphaFoldDB" id="A0AA88XZ51"/>
<protein>
    <recommendedName>
        <fullName evidence="1">DUF6589 domain-containing protein</fullName>
    </recommendedName>
</protein>
<dbReference type="Pfam" id="PF20231">
    <property type="entry name" value="DUF6589"/>
    <property type="match status" value="1"/>
</dbReference>
<proteinExistence type="predicted"/>